<dbReference type="CDD" id="cd11010">
    <property type="entry name" value="S1-P1_nuclease"/>
    <property type="match status" value="1"/>
</dbReference>
<keyword evidence="2" id="KW-0540">Nuclease</keyword>
<reference evidence="9 10" key="1">
    <citation type="submission" date="2020-03" db="EMBL/GenBank/DDBJ databases">
        <title>Draft Genome Sequence of Cudoniella acicularis.</title>
        <authorList>
            <person name="Buettner E."/>
            <person name="Kellner H."/>
        </authorList>
    </citation>
    <scope>NUCLEOTIDE SEQUENCE [LARGE SCALE GENOMIC DNA]</scope>
    <source>
        <strain evidence="9 10">DSM 108380</strain>
    </source>
</reference>
<evidence type="ECO:0000256" key="6">
    <source>
        <dbReference type="ARBA" id="ARBA00023157"/>
    </source>
</evidence>
<keyword evidence="8" id="KW-0732">Signal</keyword>
<dbReference type="GO" id="GO:0016788">
    <property type="term" value="F:hydrolase activity, acting on ester bonds"/>
    <property type="evidence" value="ECO:0007669"/>
    <property type="project" value="InterPro"/>
</dbReference>
<evidence type="ECO:0000313" key="10">
    <source>
        <dbReference type="Proteomes" id="UP000566819"/>
    </source>
</evidence>
<dbReference type="InterPro" id="IPR008947">
    <property type="entry name" value="PLipase_C/P1_nuclease_dom_sf"/>
</dbReference>
<evidence type="ECO:0000256" key="5">
    <source>
        <dbReference type="ARBA" id="ARBA00022801"/>
    </source>
</evidence>
<evidence type="ECO:0000256" key="4">
    <source>
        <dbReference type="ARBA" id="ARBA00022759"/>
    </source>
</evidence>
<dbReference type="GO" id="GO:0046872">
    <property type="term" value="F:metal ion binding"/>
    <property type="evidence" value="ECO:0007669"/>
    <property type="project" value="UniProtKB-KW"/>
</dbReference>
<dbReference type="OrthoDB" id="441446at2759"/>
<protein>
    <recommendedName>
        <fullName evidence="11">Nuclease S1</fullName>
    </recommendedName>
</protein>
<feature type="chain" id="PRO_5034571247" description="Nuclease S1" evidence="8">
    <location>
        <begin position="22"/>
        <end position="283"/>
    </location>
</feature>
<evidence type="ECO:0000256" key="3">
    <source>
        <dbReference type="ARBA" id="ARBA00022723"/>
    </source>
</evidence>
<dbReference type="GO" id="GO:0004519">
    <property type="term" value="F:endonuclease activity"/>
    <property type="evidence" value="ECO:0007669"/>
    <property type="project" value="UniProtKB-KW"/>
</dbReference>
<gene>
    <name evidence="9" type="ORF">G7Y89_g11090</name>
</gene>
<proteinExistence type="inferred from homology"/>
<evidence type="ECO:0000256" key="1">
    <source>
        <dbReference type="ARBA" id="ARBA00009547"/>
    </source>
</evidence>
<comment type="similarity">
    <text evidence="1">Belongs to the nuclease type I family.</text>
</comment>
<dbReference type="EMBL" id="JAAMPI010001034">
    <property type="protein sequence ID" value="KAF4627065.1"/>
    <property type="molecule type" value="Genomic_DNA"/>
</dbReference>
<evidence type="ECO:0000256" key="8">
    <source>
        <dbReference type="SAM" id="SignalP"/>
    </source>
</evidence>
<dbReference type="Gene3D" id="1.10.575.10">
    <property type="entry name" value="P1 Nuclease"/>
    <property type="match status" value="1"/>
</dbReference>
<comment type="caution">
    <text evidence="9">The sequence shown here is derived from an EMBL/GenBank/DDBJ whole genome shotgun (WGS) entry which is preliminary data.</text>
</comment>
<evidence type="ECO:0008006" key="11">
    <source>
        <dbReference type="Google" id="ProtNLM"/>
    </source>
</evidence>
<keyword evidence="10" id="KW-1185">Reference proteome</keyword>
<dbReference type="InterPro" id="IPR003154">
    <property type="entry name" value="S1/P1nuclease"/>
</dbReference>
<dbReference type="GO" id="GO:0003676">
    <property type="term" value="F:nucleic acid binding"/>
    <property type="evidence" value="ECO:0007669"/>
    <property type="project" value="InterPro"/>
</dbReference>
<keyword evidence="3" id="KW-0479">Metal-binding</keyword>
<keyword evidence="4" id="KW-0255">Endonuclease</keyword>
<dbReference type="SUPFAM" id="SSF48537">
    <property type="entry name" value="Phospholipase C/P1 nuclease"/>
    <property type="match status" value="1"/>
</dbReference>
<keyword evidence="6" id="KW-1015">Disulfide bond</keyword>
<feature type="signal peptide" evidence="8">
    <location>
        <begin position="1"/>
        <end position="21"/>
    </location>
</feature>
<evidence type="ECO:0000256" key="2">
    <source>
        <dbReference type="ARBA" id="ARBA00022722"/>
    </source>
</evidence>
<keyword evidence="7" id="KW-0325">Glycoprotein</keyword>
<dbReference type="GO" id="GO:0006308">
    <property type="term" value="P:DNA catabolic process"/>
    <property type="evidence" value="ECO:0007669"/>
    <property type="project" value="InterPro"/>
</dbReference>
<name>A0A8H4RBH0_9HELO</name>
<evidence type="ECO:0000313" key="9">
    <source>
        <dbReference type="EMBL" id="KAF4627065.1"/>
    </source>
</evidence>
<organism evidence="9 10">
    <name type="scientific">Cudoniella acicularis</name>
    <dbReference type="NCBI Taxonomy" id="354080"/>
    <lineage>
        <taxon>Eukaryota</taxon>
        <taxon>Fungi</taxon>
        <taxon>Dikarya</taxon>
        <taxon>Ascomycota</taxon>
        <taxon>Pezizomycotina</taxon>
        <taxon>Leotiomycetes</taxon>
        <taxon>Helotiales</taxon>
        <taxon>Tricladiaceae</taxon>
        <taxon>Cudoniella</taxon>
    </lineage>
</organism>
<dbReference type="AlphaFoldDB" id="A0A8H4RBH0"/>
<evidence type="ECO:0000256" key="7">
    <source>
        <dbReference type="ARBA" id="ARBA00023180"/>
    </source>
</evidence>
<dbReference type="Pfam" id="PF02265">
    <property type="entry name" value="S1-P1_nuclease"/>
    <property type="match status" value="1"/>
</dbReference>
<dbReference type="Proteomes" id="UP000566819">
    <property type="component" value="Unassembled WGS sequence"/>
</dbReference>
<dbReference type="PANTHER" id="PTHR33146:SF26">
    <property type="entry name" value="ENDONUCLEASE 4"/>
    <property type="match status" value="1"/>
</dbReference>
<dbReference type="PANTHER" id="PTHR33146">
    <property type="entry name" value="ENDONUCLEASE 4"/>
    <property type="match status" value="1"/>
</dbReference>
<keyword evidence="5" id="KW-0378">Hydrolase</keyword>
<accession>A0A8H4RBH0</accession>
<sequence>MRSQAAASVLLLASSLPSVLGWGALGHETVAYIASNFVTAATQSQFQSILGDTSADYLASVATYADSYRYTSAGSYSKPYHFIDANDNPPTSCSVDYNRDCGAGGCVVRAINNYLEFCECAQAAKMLVHFIGDIHQPLHDENLEVGGNDVPVTFGGTSTNLHAWDTSIPQQYAGTATLAHAKKWAATLTTAIQSGAYQSSASSWLTGININDPITSSMLWATDANSYVCSTVMPNGYTATENVDLSGDYYNEAIPIVQIQIAKAGYRLAAWLNLIATGTTGGL</sequence>